<comment type="subcellular location">
    <subcellularLocation>
        <location evidence="1">Membrane</location>
        <topology evidence="1">Multi-pass membrane protein</topology>
    </subcellularLocation>
</comment>
<dbReference type="EMBL" id="JAPZBU010000005">
    <property type="protein sequence ID" value="KAJ5404179.1"/>
    <property type="molecule type" value="Genomic_DNA"/>
</dbReference>
<comment type="caution">
    <text evidence="7">The sequence shown here is derived from an EMBL/GenBank/DDBJ whole genome shotgun (WGS) entry which is preliminary data.</text>
</comment>
<evidence type="ECO:0000256" key="4">
    <source>
        <dbReference type="ARBA" id="ARBA00023136"/>
    </source>
</evidence>
<dbReference type="Proteomes" id="UP001147747">
    <property type="component" value="Unassembled WGS sequence"/>
</dbReference>
<keyword evidence="8" id="KW-1185">Reference proteome</keyword>
<keyword evidence="3 5" id="KW-1133">Transmembrane helix</keyword>
<dbReference type="GO" id="GO:0016020">
    <property type="term" value="C:membrane"/>
    <property type="evidence" value="ECO:0007669"/>
    <property type="project" value="UniProtKB-SubCell"/>
</dbReference>
<dbReference type="RefSeq" id="XP_056491421.1">
    <property type="nucleotide sequence ID" value="XM_056628687.1"/>
</dbReference>
<feature type="transmembrane region" description="Helical" evidence="5">
    <location>
        <begin position="50"/>
        <end position="73"/>
    </location>
</feature>
<feature type="transmembrane region" description="Helical" evidence="5">
    <location>
        <begin position="21"/>
        <end position="38"/>
    </location>
</feature>
<proteinExistence type="predicted"/>
<dbReference type="Pfam" id="PF13813">
    <property type="entry name" value="MBOAT_2"/>
    <property type="match status" value="1"/>
</dbReference>
<evidence type="ECO:0000256" key="5">
    <source>
        <dbReference type="SAM" id="Phobius"/>
    </source>
</evidence>
<gene>
    <name evidence="7" type="ORF">N7509_004050</name>
</gene>
<evidence type="ECO:0000256" key="2">
    <source>
        <dbReference type="ARBA" id="ARBA00022692"/>
    </source>
</evidence>
<organism evidence="7 8">
    <name type="scientific">Penicillium cosmopolitanum</name>
    <dbReference type="NCBI Taxonomy" id="1131564"/>
    <lineage>
        <taxon>Eukaryota</taxon>
        <taxon>Fungi</taxon>
        <taxon>Dikarya</taxon>
        <taxon>Ascomycota</taxon>
        <taxon>Pezizomycotina</taxon>
        <taxon>Eurotiomycetes</taxon>
        <taxon>Eurotiomycetidae</taxon>
        <taxon>Eurotiales</taxon>
        <taxon>Aspergillaceae</taxon>
        <taxon>Penicillium</taxon>
    </lineage>
</organism>
<reference evidence="7" key="1">
    <citation type="submission" date="2022-12" db="EMBL/GenBank/DDBJ databases">
        <authorList>
            <person name="Petersen C."/>
        </authorList>
    </citation>
    <scope>NUCLEOTIDE SEQUENCE</scope>
    <source>
        <strain evidence="7">IBT 29677</strain>
    </source>
</reference>
<feature type="transmembrane region" description="Helical" evidence="5">
    <location>
        <begin position="94"/>
        <end position="112"/>
    </location>
</feature>
<protein>
    <recommendedName>
        <fullName evidence="6">Wax synthase domain-containing protein</fullName>
    </recommendedName>
</protein>
<dbReference type="InterPro" id="IPR032805">
    <property type="entry name" value="Wax_synthase_dom"/>
</dbReference>
<evidence type="ECO:0000313" key="8">
    <source>
        <dbReference type="Proteomes" id="UP001147747"/>
    </source>
</evidence>
<keyword evidence="4 5" id="KW-0472">Membrane</keyword>
<keyword evidence="2 5" id="KW-0812">Transmembrane</keyword>
<reference evidence="7" key="2">
    <citation type="journal article" date="2023" name="IMA Fungus">
        <title>Comparative genomic study of the Penicillium genus elucidates a diverse pangenome and 15 lateral gene transfer events.</title>
        <authorList>
            <person name="Petersen C."/>
            <person name="Sorensen T."/>
            <person name="Nielsen M.R."/>
            <person name="Sondergaard T.E."/>
            <person name="Sorensen J.L."/>
            <person name="Fitzpatrick D.A."/>
            <person name="Frisvad J.C."/>
            <person name="Nielsen K.L."/>
        </authorList>
    </citation>
    <scope>NUCLEOTIDE SEQUENCE</scope>
    <source>
        <strain evidence="7">IBT 29677</strain>
    </source>
</reference>
<dbReference type="AlphaFoldDB" id="A0A9W9W630"/>
<accession>A0A9W9W630</accession>
<feature type="domain" description="Wax synthase" evidence="6">
    <location>
        <begin position="1"/>
        <end position="56"/>
    </location>
</feature>
<feature type="transmembrane region" description="Helical" evidence="5">
    <location>
        <begin position="132"/>
        <end position="153"/>
    </location>
</feature>
<name>A0A9W9W630_9EURO</name>
<evidence type="ECO:0000256" key="3">
    <source>
        <dbReference type="ARBA" id="ARBA00022989"/>
    </source>
</evidence>
<evidence type="ECO:0000259" key="6">
    <source>
        <dbReference type="Pfam" id="PF13813"/>
    </source>
</evidence>
<dbReference type="OrthoDB" id="1077582at2759"/>
<evidence type="ECO:0000313" key="7">
    <source>
        <dbReference type="EMBL" id="KAJ5404179.1"/>
    </source>
</evidence>
<evidence type="ECO:0000256" key="1">
    <source>
        <dbReference type="ARBA" id="ARBA00004141"/>
    </source>
</evidence>
<dbReference type="GeneID" id="81367667"/>
<sequence>MSNFLARDVLHLPRPSILERYSNIFIVFFLSGAMHFILDLVADIPWELSGAMHFFLSFVLGIMIEDSVQALWNRFSPPQKSKDGDVLTPLWKKVVGMVWVFAWLAVFSTPYTERMAQLPPNDLVPLSVVGKLGVKTGGGLAFVGAVLLCLTVGPEV</sequence>